<reference evidence="4 5" key="1">
    <citation type="submission" date="2012-05" db="EMBL/GenBank/DDBJ databases">
        <title>Finished chromosome of genome of Chamaesiphon sp. PCC 6605.</title>
        <authorList>
            <consortium name="US DOE Joint Genome Institute"/>
            <person name="Gugger M."/>
            <person name="Coursin T."/>
            <person name="Rippka R."/>
            <person name="Tandeau De Marsac N."/>
            <person name="Huntemann M."/>
            <person name="Wei C.-L."/>
            <person name="Han J."/>
            <person name="Detter J.C."/>
            <person name="Han C."/>
            <person name="Tapia R."/>
            <person name="Chen A."/>
            <person name="Kyrpides N."/>
            <person name="Mavromatis K."/>
            <person name="Markowitz V."/>
            <person name="Szeto E."/>
            <person name="Ivanova N."/>
            <person name="Pagani I."/>
            <person name="Pati A."/>
            <person name="Goodwin L."/>
            <person name="Nordberg H.P."/>
            <person name="Cantor M.N."/>
            <person name="Hua S.X."/>
            <person name="Woyke T."/>
            <person name="Kerfeld C.A."/>
        </authorList>
    </citation>
    <scope>NUCLEOTIDE SEQUENCE [LARGE SCALE GENOMIC DNA]</scope>
    <source>
        <strain evidence="5">ATCC 27169 / PCC 6605</strain>
    </source>
</reference>
<feature type="domain" description="Response regulatory" evidence="3">
    <location>
        <begin position="9"/>
        <end position="126"/>
    </location>
</feature>
<evidence type="ECO:0000313" key="4">
    <source>
        <dbReference type="EMBL" id="AFY93211.1"/>
    </source>
</evidence>
<dbReference type="eggNOG" id="COG3706">
    <property type="taxonomic scope" value="Bacteria"/>
</dbReference>
<proteinExistence type="predicted"/>
<name>K9UFL2_CHAP6</name>
<protein>
    <recommendedName>
        <fullName evidence="3">Response regulatory domain-containing protein</fullName>
    </recommendedName>
</protein>
<keyword evidence="5" id="KW-1185">Reference proteome</keyword>
<feature type="transmembrane region" description="Helical" evidence="2">
    <location>
        <begin position="122"/>
        <end position="140"/>
    </location>
</feature>
<feature type="transmembrane region" description="Helical" evidence="2">
    <location>
        <begin position="173"/>
        <end position="192"/>
    </location>
</feature>
<dbReference type="PROSITE" id="PS50110">
    <property type="entry name" value="RESPONSE_REGULATORY"/>
    <property type="match status" value="1"/>
</dbReference>
<dbReference type="EMBL" id="CP003600">
    <property type="protein sequence ID" value="AFY93211.1"/>
    <property type="molecule type" value="Genomic_DNA"/>
</dbReference>
<dbReference type="KEGG" id="cmp:Cha6605_2125"/>
<organism evidence="4 5">
    <name type="scientific">Chamaesiphon minutus (strain ATCC 27169 / PCC 6605)</name>
    <dbReference type="NCBI Taxonomy" id="1173020"/>
    <lineage>
        <taxon>Bacteria</taxon>
        <taxon>Bacillati</taxon>
        <taxon>Cyanobacteriota</taxon>
        <taxon>Cyanophyceae</taxon>
        <taxon>Gomontiellales</taxon>
        <taxon>Chamaesiphonaceae</taxon>
        <taxon>Chamaesiphon</taxon>
    </lineage>
</organism>
<accession>K9UFL2</accession>
<dbReference type="HOGENOM" id="CLU_1406527_0_0_3"/>
<dbReference type="InterPro" id="IPR011006">
    <property type="entry name" value="CheY-like_superfamily"/>
</dbReference>
<dbReference type="AlphaFoldDB" id="K9UFL2"/>
<evidence type="ECO:0000256" key="2">
    <source>
        <dbReference type="SAM" id="Phobius"/>
    </source>
</evidence>
<keyword evidence="2" id="KW-1133">Transmembrane helix</keyword>
<dbReference type="STRING" id="1173020.Cha6605_2125"/>
<dbReference type="Gene3D" id="3.40.50.2300">
    <property type="match status" value="1"/>
</dbReference>
<comment type="caution">
    <text evidence="1">Lacks conserved residue(s) required for the propagation of feature annotation.</text>
</comment>
<evidence type="ECO:0000259" key="3">
    <source>
        <dbReference type="PROSITE" id="PS50110"/>
    </source>
</evidence>
<evidence type="ECO:0000313" key="5">
    <source>
        <dbReference type="Proteomes" id="UP000010366"/>
    </source>
</evidence>
<dbReference type="Proteomes" id="UP000010366">
    <property type="component" value="Chromosome"/>
</dbReference>
<sequence length="193" mass="21127">MHGISTRKQILIIDPDASLAKTLLDDTYGNLIEVTIACNSRAGMTLVKEIMPDAVSIGSQLSSIECYEVVQKLRSFSPTTQMPIVFFSGLPDLSRIIDITELKQPSDRQQKRSRQQERLAKILKWSSSACAIAGGVLLASNIPISGFGFIGLATSSFQMLLASCLLADKTMVVYSGALFIFVDCLGVFRWLIM</sequence>
<gene>
    <name evidence="4" type="ORF">Cha6605_2125</name>
</gene>
<dbReference type="InterPro" id="IPR001789">
    <property type="entry name" value="Sig_transdc_resp-reg_receiver"/>
</dbReference>
<evidence type="ECO:0000256" key="1">
    <source>
        <dbReference type="PROSITE-ProRule" id="PRU00169"/>
    </source>
</evidence>
<dbReference type="SUPFAM" id="SSF52172">
    <property type="entry name" value="CheY-like"/>
    <property type="match status" value="1"/>
</dbReference>
<keyword evidence="2" id="KW-0812">Transmembrane</keyword>
<dbReference type="GO" id="GO:0000160">
    <property type="term" value="P:phosphorelay signal transduction system"/>
    <property type="evidence" value="ECO:0007669"/>
    <property type="project" value="InterPro"/>
</dbReference>
<keyword evidence="2" id="KW-0472">Membrane</keyword>